<dbReference type="PROSITE" id="PS51141">
    <property type="entry name" value="ZF_SBP"/>
    <property type="match status" value="1"/>
</dbReference>
<dbReference type="PANTHER" id="PTHR31251">
    <property type="entry name" value="SQUAMOSA PROMOTER-BINDING-LIKE PROTEIN 4"/>
    <property type="match status" value="1"/>
</dbReference>
<dbReference type="PANTHER" id="PTHR31251:SF169">
    <property type="entry name" value="SQUAMOSA PROMOTER-BINDING-LIKE PROTEIN 8"/>
    <property type="match status" value="1"/>
</dbReference>
<evidence type="ECO:0000313" key="7">
    <source>
        <dbReference type="Proteomes" id="UP001055712"/>
    </source>
</evidence>
<evidence type="ECO:0000313" key="6">
    <source>
        <dbReference type="EMBL" id="KAI3427434.1"/>
    </source>
</evidence>
<dbReference type="InterPro" id="IPR036893">
    <property type="entry name" value="SBP_sf"/>
</dbReference>
<dbReference type="AlphaFoldDB" id="A0A9D4TK04"/>
<evidence type="ECO:0000256" key="3">
    <source>
        <dbReference type="ARBA" id="ARBA00022833"/>
    </source>
</evidence>
<comment type="caution">
    <text evidence="6">The sequence shown here is derived from an EMBL/GenBank/DDBJ whole genome shotgun (WGS) entry which is preliminary data.</text>
</comment>
<keyword evidence="2" id="KW-0863">Zinc-finger</keyword>
<accession>A0A9D4TK04</accession>
<dbReference type="GO" id="GO:0003677">
    <property type="term" value="F:DNA binding"/>
    <property type="evidence" value="ECO:0007669"/>
    <property type="project" value="InterPro"/>
</dbReference>
<dbReference type="InterPro" id="IPR044817">
    <property type="entry name" value="SBP-like"/>
</dbReference>
<organism evidence="6 7">
    <name type="scientific">Chlorella vulgaris</name>
    <name type="common">Green alga</name>
    <dbReference type="NCBI Taxonomy" id="3077"/>
    <lineage>
        <taxon>Eukaryota</taxon>
        <taxon>Viridiplantae</taxon>
        <taxon>Chlorophyta</taxon>
        <taxon>core chlorophytes</taxon>
        <taxon>Trebouxiophyceae</taxon>
        <taxon>Chlorellales</taxon>
        <taxon>Chlorellaceae</taxon>
        <taxon>Chlorella clade</taxon>
        <taxon>Chlorella</taxon>
    </lineage>
</organism>
<dbReference type="InterPro" id="IPR004333">
    <property type="entry name" value="SBP_dom"/>
</dbReference>
<keyword evidence="1" id="KW-0479">Metal-binding</keyword>
<proteinExistence type="predicted"/>
<dbReference type="GO" id="GO:0005634">
    <property type="term" value="C:nucleus"/>
    <property type="evidence" value="ECO:0007669"/>
    <property type="project" value="InterPro"/>
</dbReference>
<dbReference type="Proteomes" id="UP001055712">
    <property type="component" value="Unassembled WGS sequence"/>
</dbReference>
<feature type="region of interest" description="Disordered" evidence="4">
    <location>
        <begin position="128"/>
        <end position="213"/>
    </location>
</feature>
<keyword evidence="7" id="KW-1185">Reference proteome</keyword>
<protein>
    <recommendedName>
        <fullName evidence="5">SBP-type domain-containing protein</fullName>
    </recommendedName>
</protein>
<evidence type="ECO:0000256" key="2">
    <source>
        <dbReference type="ARBA" id="ARBA00022771"/>
    </source>
</evidence>
<evidence type="ECO:0000256" key="1">
    <source>
        <dbReference type="ARBA" id="ARBA00022723"/>
    </source>
</evidence>
<feature type="compositionally biased region" description="Polar residues" evidence="4">
    <location>
        <begin position="176"/>
        <end position="186"/>
    </location>
</feature>
<gene>
    <name evidence="6" type="ORF">D9Q98_010349</name>
</gene>
<sequence>MESSAQGALLLREPTPTTLSPLRALHSLGLGSSSSAHSTQTGDAEAPHRRKPGRPPRTKACQVCATLLTDLPAYHQRYRICVAHRDAASVLLKGVDSRFCQQCGAFHPVSKFNGARRSCRDRLRKHAIRRRKSTDGAEAPGQPASWQWEERQAGVSDADTPDQGPTPSKRRKAEAASNSTDASGNTAAPDGQQAVDQGASGGTADESTQAQALQSAVPPLTAITLAPCATQPAEAWPWQDYWPKPAPAVPCAVDQAPLKAEQAQQQAPLLHLAPQQQQAAPCSFASVPSISIPKALAKYAVPSSNCCDPLAALLAAAAAEEMQDQQQQQQQQQLAPQLAQQRTVAAAAAAPAACAMPAVAPPALQSLLASAELPTSVLAAATAALVAWQQQQQAQQQAQLLATLAGLPALPPAHLAVLVQALQQPGMLQALQGQSPSLAALLAPAPPTQLPCSAFHLSPVTPAAWQHANPGVRKEEPFAFAPGPSQPTVRLTLAAAPAQAQAQAEAEAETFSAVAAAAEVGAATANLAAAAFAVAPSGGRAWGGFPVTTGFT</sequence>
<reference evidence="6" key="2">
    <citation type="submission" date="2020-11" db="EMBL/GenBank/DDBJ databases">
        <authorList>
            <person name="Cecchin M."/>
            <person name="Marcolungo L."/>
            <person name="Rossato M."/>
            <person name="Girolomoni L."/>
            <person name="Cosentino E."/>
            <person name="Cuine S."/>
            <person name="Li-Beisson Y."/>
            <person name="Delledonne M."/>
            <person name="Ballottari M."/>
        </authorList>
    </citation>
    <scope>NUCLEOTIDE SEQUENCE</scope>
    <source>
        <strain evidence="6">211/11P</strain>
        <tissue evidence="6">Whole cell</tissue>
    </source>
</reference>
<keyword evidence="3" id="KW-0862">Zinc</keyword>
<evidence type="ECO:0000256" key="4">
    <source>
        <dbReference type="SAM" id="MobiDB-lite"/>
    </source>
</evidence>
<dbReference type="Gene3D" id="4.10.1100.10">
    <property type="entry name" value="Transcription factor, SBP-box domain"/>
    <property type="match status" value="1"/>
</dbReference>
<dbReference type="GO" id="GO:0008270">
    <property type="term" value="F:zinc ion binding"/>
    <property type="evidence" value="ECO:0007669"/>
    <property type="project" value="UniProtKB-KW"/>
</dbReference>
<dbReference type="OrthoDB" id="514967at2759"/>
<name>A0A9D4TK04_CHLVU</name>
<dbReference type="SUPFAM" id="SSF103612">
    <property type="entry name" value="SBT domain"/>
    <property type="match status" value="1"/>
</dbReference>
<dbReference type="Pfam" id="PF03110">
    <property type="entry name" value="SBP"/>
    <property type="match status" value="1"/>
</dbReference>
<dbReference type="EMBL" id="SIDB01000010">
    <property type="protein sequence ID" value="KAI3427434.1"/>
    <property type="molecule type" value="Genomic_DNA"/>
</dbReference>
<feature type="compositionally biased region" description="Basic residues" evidence="4">
    <location>
        <begin position="48"/>
        <end position="57"/>
    </location>
</feature>
<reference evidence="6" key="1">
    <citation type="journal article" date="2019" name="Plant J.">
        <title>Chlorella vulgaris genome assembly and annotation reveals the molecular basis for metabolic acclimation to high light conditions.</title>
        <authorList>
            <person name="Cecchin M."/>
            <person name="Marcolungo L."/>
            <person name="Rossato M."/>
            <person name="Girolomoni L."/>
            <person name="Cosentino E."/>
            <person name="Cuine S."/>
            <person name="Li-Beisson Y."/>
            <person name="Delledonne M."/>
            <person name="Ballottari M."/>
        </authorList>
    </citation>
    <scope>NUCLEOTIDE SEQUENCE</scope>
    <source>
        <strain evidence="6">211/11P</strain>
    </source>
</reference>
<feature type="region of interest" description="Disordered" evidence="4">
    <location>
        <begin position="30"/>
        <end position="58"/>
    </location>
</feature>
<feature type="domain" description="SBP-type" evidence="5">
    <location>
        <begin position="58"/>
        <end position="133"/>
    </location>
</feature>
<evidence type="ECO:0000259" key="5">
    <source>
        <dbReference type="PROSITE" id="PS51141"/>
    </source>
</evidence>